<keyword evidence="2" id="KW-0808">Transferase</keyword>
<dbReference type="GO" id="GO:0003964">
    <property type="term" value="F:RNA-directed DNA polymerase activity"/>
    <property type="evidence" value="ECO:0007669"/>
    <property type="project" value="UniProtKB-KW"/>
</dbReference>
<name>A0A0L7LD74_OPEBR</name>
<feature type="region of interest" description="Disordered" evidence="1">
    <location>
        <begin position="24"/>
        <end position="57"/>
    </location>
</feature>
<keyword evidence="2" id="KW-0695">RNA-directed DNA polymerase</keyword>
<gene>
    <name evidence="2" type="ORF">OBRU01_10718</name>
</gene>
<keyword evidence="2" id="KW-0540">Nuclease</keyword>
<comment type="caution">
    <text evidence="2">The sequence shown here is derived from an EMBL/GenBank/DDBJ whole genome shotgun (WGS) entry which is preliminary data.</text>
</comment>
<dbReference type="GO" id="GO:0004519">
    <property type="term" value="F:endonuclease activity"/>
    <property type="evidence" value="ECO:0007669"/>
    <property type="project" value="UniProtKB-KW"/>
</dbReference>
<dbReference type="AlphaFoldDB" id="A0A0L7LD74"/>
<feature type="non-terminal residue" evidence="2">
    <location>
        <position position="139"/>
    </location>
</feature>
<sequence length="139" mass="16447">MSHMFCLHQPTDDKLGSHEHAISQTYDLPTRNAEENARRQKKRPKEKHRDTNGDQGHILSGIDKWCQRVTAWYPRVGKRSRGRQYKRGTAILKTQQRGYEPAKRRGKWKELEAHAGRHRQKQPRSLCLTRNGLNFYHIH</sequence>
<evidence type="ECO:0000313" key="2">
    <source>
        <dbReference type="EMBL" id="KOB73463.1"/>
    </source>
</evidence>
<dbReference type="EMBL" id="JTDY01001581">
    <property type="protein sequence ID" value="KOB73463.1"/>
    <property type="molecule type" value="Genomic_DNA"/>
</dbReference>
<organism evidence="2 3">
    <name type="scientific">Operophtera brumata</name>
    <name type="common">Winter moth</name>
    <name type="synonym">Phalaena brumata</name>
    <dbReference type="NCBI Taxonomy" id="104452"/>
    <lineage>
        <taxon>Eukaryota</taxon>
        <taxon>Metazoa</taxon>
        <taxon>Ecdysozoa</taxon>
        <taxon>Arthropoda</taxon>
        <taxon>Hexapoda</taxon>
        <taxon>Insecta</taxon>
        <taxon>Pterygota</taxon>
        <taxon>Neoptera</taxon>
        <taxon>Endopterygota</taxon>
        <taxon>Lepidoptera</taxon>
        <taxon>Glossata</taxon>
        <taxon>Ditrysia</taxon>
        <taxon>Geometroidea</taxon>
        <taxon>Geometridae</taxon>
        <taxon>Larentiinae</taxon>
        <taxon>Operophtera</taxon>
    </lineage>
</organism>
<keyword evidence="2" id="KW-0378">Hydrolase</keyword>
<proteinExistence type="predicted"/>
<dbReference type="Proteomes" id="UP000037510">
    <property type="component" value="Unassembled WGS sequence"/>
</dbReference>
<protein>
    <submittedName>
        <fullName evidence="2">Endonuclease-reverse transcriptase</fullName>
    </submittedName>
</protein>
<evidence type="ECO:0000256" key="1">
    <source>
        <dbReference type="SAM" id="MobiDB-lite"/>
    </source>
</evidence>
<evidence type="ECO:0000313" key="3">
    <source>
        <dbReference type="Proteomes" id="UP000037510"/>
    </source>
</evidence>
<keyword evidence="3" id="KW-1185">Reference proteome</keyword>
<accession>A0A0L7LD74</accession>
<reference evidence="2 3" key="1">
    <citation type="journal article" date="2015" name="Genome Biol. Evol.">
        <title>The genome of winter moth (Operophtera brumata) provides a genomic perspective on sexual dimorphism and phenology.</title>
        <authorList>
            <person name="Derks M.F."/>
            <person name="Smit S."/>
            <person name="Salis L."/>
            <person name="Schijlen E."/>
            <person name="Bossers A."/>
            <person name="Mateman C."/>
            <person name="Pijl A.S."/>
            <person name="de Ridder D."/>
            <person name="Groenen M.A."/>
            <person name="Visser M.E."/>
            <person name="Megens H.J."/>
        </authorList>
    </citation>
    <scope>NUCLEOTIDE SEQUENCE [LARGE SCALE GENOMIC DNA]</scope>
    <source>
        <strain evidence="2">WM2013NL</strain>
        <tissue evidence="2">Head and thorax</tissue>
    </source>
</reference>
<keyword evidence="2" id="KW-0548">Nucleotidyltransferase</keyword>
<keyword evidence="2" id="KW-0255">Endonuclease</keyword>